<evidence type="ECO:0000313" key="3">
    <source>
        <dbReference type="Proteomes" id="UP000515163"/>
    </source>
</evidence>
<accession>A0A6P8IP50</accession>
<name>A0A6P8IP50_ACTTE</name>
<evidence type="ECO:0000256" key="1">
    <source>
        <dbReference type="SAM" id="Phobius"/>
    </source>
</evidence>
<dbReference type="PROSITE" id="PS51257">
    <property type="entry name" value="PROKAR_LIPOPROTEIN"/>
    <property type="match status" value="1"/>
</dbReference>
<proteinExistence type="predicted"/>
<dbReference type="RefSeq" id="XP_031568659.1">
    <property type="nucleotide sequence ID" value="XM_031712799.1"/>
</dbReference>
<keyword evidence="3" id="KW-1185">Reference proteome</keyword>
<keyword evidence="1" id="KW-1133">Transmembrane helix</keyword>
<keyword evidence="2" id="KW-0732">Signal</keyword>
<dbReference type="KEGG" id="aten:116303283"/>
<dbReference type="GeneID" id="116303283"/>
<keyword evidence="1" id="KW-0472">Membrane</keyword>
<organism evidence="3 4">
    <name type="scientific">Actinia tenebrosa</name>
    <name type="common">Australian red waratah sea anemone</name>
    <dbReference type="NCBI Taxonomy" id="6105"/>
    <lineage>
        <taxon>Eukaryota</taxon>
        <taxon>Metazoa</taxon>
        <taxon>Cnidaria</taxon>
        <taxon>Anthozoa</taxon>
        <taxon>Hexacorallia</taxon>
        <taxon>Actiniaria</taxon>
        <taxon>Actiniidae</taxon>
        <taxon>Actinia</taxon>
    </lineage>
</organism>
<dbReference type="AlphaFoldDB" id="A0A6P8IP50"/>
<reference evidence="4" key="1">
    <citation type="submission" date="2025-08" db="UniProtKB">
        <authorList>
            <consortium name="RefSeq"/>
        </authorList>
    </citation>
    <scope>IDENTIFICATION</scope>
    <source>
        <tissue evidence="4">Tentacle</tissue>
    </source>
</reference>
<evidence type="ECO:0000256" key="2">
    <source>
        <dbReference type="SAM" id="SignalP"/>
    </source>
</evidence>
<gene>
    <name evidence="4" type="primary">LOC116303283</name>
</gene>
<evidence type="ECO:0000313" key="4">
    <source>
        <dbReference type="RefSeq" id="XP_031568659.1"/>
    </source>
</evidence>
<feature type="signal peptide" evidence="2">
    <location>
        <begin position="1"/>
        <end position="18"/>
    </location>
</feature>
<dbReference type="OrthoDB" id="10285403at2759"/>
<feature type="chain" id="PRO_5028012514" evidence="2">
    <location>
        <begin position="19"/>
        <end position="203"/>
    </location>
</feature>
<feature type="transmembrane region" description="Helical" evidence="1">
    <location>
        <begin position="183"/>
        <end position="200"/>
    </location>
</feature>
<protein>
    <submittedName>
        <fullName evidence="4">Uncharacterized protein LOC116303283 isoform X1</fullName>
    </submittedName>
</protein>
<sequence length="203" mass="22387">MHPKCIPLAVLLVTSCFAAYIVVVNGACSEADQANEVQKCEKTFVDTMIKNSSANCTVEVGKIHQCLEKLSKSCYPQVNDKVIKQIVSIGMTQIQALQFYCMETKLNYTWSNVAPSVKNQLSSCAVSFDETANQCSKDFRLKMQKTPKDSAAVYRSYEDSNKCIQRAASKCPTSSGTTKTTTAFWFNATLLLIASIANIIKAY</sequence>
<keyword evidence="1" id="KW-0812">Transmembrane</keyword>
<dbReference type="InParanoid" id="A0A6P8IP50"/>
<dbReference type="Proteomes" id="UP000515163">
    <property type="component" value="Unplaced"/>
</dbReference>